<feature type="chain" id="PRO_5030618763" evidence="2">
    <location>
        <begin position="21"/>
        <end position="298"/>
    </location>
</feature>
<keyword evidence="2" id="KW-0732">Signal</keyword>
<feature type="region of interest" description="Disordered" evidence="1">
    <location>
        <begin position="26"/>
        <end position="59"/>
    </location>
</feature>
<dbReference type="AlphaFoldDB" id="A0A7W7YKA3"/>
<proteinExistence type="predicted"/>
<comment type="caution">
    <text evidence="4">The sequence shown here is derived from an EMBL/GenBank/DDBJ whole genome shotgun (WGS) entry which is preliminary data.</text>
</comment>
<name>A0A7W7YKA3_9BACT</name>
<dbReference type="InterPro" id="IPR018711">
    <property type="entry name" value="NAGPA"/>
</dbReference>
<protein>
    <submittedName>
        <fullName evidence="4">Uncharacterized protein YigE (DUF2233 family)</fullName>
    </submittedName>
</protein>
<accession>A0A7W7YKA3</accession>
<evidence type="ECO:0000313" key="4">
    <source>
        <dbReference type="EMBL" id="MBB5037751.1"/>
    </source>
</evidence>
<dbReference type="EMBL" id="JACHIF010000003">
    <property type="protein sequence ID" value="MBB5037751.1"/>
    <property type="molecule type" value="Genomic_DNA"/>
</dbReference>
<gene>
    <name evidence="4" type="ORF">HNQ64_002000</name>
</gene>
<evidence type="ECO:0000256" key="1">
    <source>
        <dbReference type="SAM" id="MobiDB-lite"/>
    </source>
</evidence>
<feature type="signal peptide" evidence="2">
    <location>
        <begin position="1"/>
        <end position="20"/>
    </location>
</feature>
<organism evidence="4 5">
    <name type="scientific">Prosthecobacter dejongeii</name>
    <dbReference type="NCBI Taxonomy" id="48465"/>
    <lineage>
        <taxon>Bacteria</taxon>
        <taxon>Pseudomonadati</taxon>
        <taxon>Verrucomicrobiota</taxon>
        <taxon>Verrucomicrobiia</taxon>
        <taxon>Verrucomicrobiales</taxon>
        <taxon>Verrucomicrobiaceae</taxon>
        <taxon>Prosthecobacter</taxon>
    </lineage>
</organism>
<dbReference type="RefSeq" id="WP_184207919.1">
    <property type="nucleotide sequence ID" value="NZ_JACHIF010000003.1"/>
</dbReference>
<evidence type="ECO:0000256" key="2">
    <source>
        <dbReference type="SAM" id="SignalP"/>
    </source>
</evidence>
<feature type="domain" description="Phosphodiester glycosidase" evidence="3">
    <location>
        <begin position="129"/>
        <end position="295"/>
    </location>
</feature>
<reference evidence="4 5" key="1">
    <citation type="submission" date="2020-08" db="EMBL/GenBank/DDBJ databases">
        <title>Genomic Encyclopedia of Type Strains, Phase IV (KMG-IV): sequencing the most valuable type-strain genomes for metagenomic binning, comparative biology and taxonomic classification.</title>
        <authorList>
            <person name="Goeker M."/>
        </authorList>
    </citation>
    <scope>NUCLEOTIDE SEQUENCE [LARGE SCALE GENOMIC DNA]</scope>
    <source>
        <strain evidence="4 5">DSM 12251</strain>
    </source>
</reference>
<dbReference type="Pfam" id="PF09992">
    <property type="entry name" value="NAGPA"/>
    <property type="match status" value="1"/>
</dbReference>
<dbReference type="Proteomes" id="UP000534294">
    <property type="component" value="Unassembled WGS sequence"/>
</dbReference>
<keyword evidence="5" id="KW-1185">Reference proteome</keyword>
<evidence type="ECO:0000313" key="5">
    <source>
        <dbReference type="Proteomes" id="UP000534294"/>
    </source>
</evidence>
<evidence type="ECO:0000259" key="3">
    <source>
        <dbReference type="Pfam" id="PF09992"/>
    </source>
</evidence>
<feature type="compositionally biased region" description="Pro residues" evidence="1">
    <location>
        <begin position="31"/>
        <end position="40"/>
    </location>
</feature>
<sequence length="298" mass="31515">MKARLLPALAALCLPQCAQQAYQAAPTYPASQPPPTPIFAPQPQRLVQLPPPQEAPPQALSPWQQASSVRSRPLNAGAHLHEFTARSAEGAAEVSVIIFDSQQCALKVLDQPDSLAGGGALISVMRQAGAIAGVNGGFFHPDFSTLGLMITAQGQTGQFTRSSLVSGALVVIGQEPYLVWNSEFLGTQGVTQMVQAGPRLVDEGRPLPTLNRTKHATRTFIATDGQRQWAVGTVRSTTLAGLGDLLASDGLLPGMPVLRALNLDGGRSTALYARQADGQEISRPGWSTVRNYVAVVPR</sequence>